<evidence type="ECO:0000313" key="2">
    <source>
        <dbReference type="EMBL" id="PWR75061.1"/>
    </source>
</evidence>
<dbReference type="EMBL" id="QGMZ01000014">
    <property type="protein sequence ID" value="PWR75061.1"/>
    <property type="molecule type" value="Genomic_DNA"/>
</dbReference>
<dbReference type="OrthoDB" id="378796at2157"/>
<evidence type="ECO:0000313" key="3">
    <source>
        <dbReference type="Proteomes" id="UP000245934"/>
    </source>
</evidence>
<keyword evidence="3" id="KW-1185">Reference proteome</keyword>
<dbReference type="RefSeq" id="WP_109940492.1">
    <property type="nucleotide sequence ID" value="NZ_CP176366.1"/>
</dbReference>
<evidence type="ECO:0000256" key="1">
    <source>
        <dbReference type="SAM" id="Phobius"/>
    </source>
</evidence>
<proteinExistence type="predicted"/>
<reference evidence="2 3" key="1">
    <citation type="submission" date="2018-05" db="EMBL/GenBank/DDBJ databases">
        <title>Draft genome of Methanospirillum stamsii Pt1.</title>
        <authorList>
            <person name="Dueholm M.S."/>
            <person name="Nielsen P.H."/>
            <person name="Bakmann L.F."/>
            <person name="Otzen D.E."/>
        </authorList>
    </citation>
    <scope>NUCLEOTIDE SEQUENCE [LARGE SCALE GENOMIC DNA]</scope>
    <source>
        <strain evidence="2 3">Pt1</strain>
    </source>
</reference>
<feature type="transmembrane region" description="Helical" evidence="1">
    <location>
        <begin position="6"/>
        <end position="27"/>
    </location>
</feature>
<comment type="caution">
    <text evidence="2">The sequence shown here is derived from an EMBL/GenBank/DDBJ whole genome shotgun (WGS) entry which is preliminary data.</text>
</comment>
<accession>A0A2V2NHI2</accession>
<protein>
    <submittedName>
        <fullName evidence="2">Uncharacterized protein</fullName>
    </submittedName>
</protein>
<organism evidence="2 3">
    <name type="scientific">Methanospirillum stamsii</name>
    <dbReference type="NCBI Taxonomy" id="1277351"/>
    <lineage>
        <taxon>Archaea</taxon>
        <taxon>Methanobacteriati</taxon>
        <taxon>Methanobacteriota</taxon>
        <taxon>Stenosarchaea group</taxon>
        <taxon>Methanomicrobia</taxon>
        <taxon>Methanomicrobiales</taxon>
        <taxon>Methanospirillaceae</taxon>
        <taxon>Methanospirillum</taxon>
    </lineage>
</organism>
<sequence length="73" mass="7744">MMDGSLVLALVSTGAAVLNGIGLLMTWMKYRSLAYESLIFASEVLGALHGEEEDYTPPDLAAGALWIIGKIST</sequence>
<name>A0A2V2NHI2_9EURY</name>
<keyword evidence="1" id="KW-0812">Transmembrane</keyword>
<dbReference type="AlphaFoldDB" id="A0A2V2NHI2"/>
<dbReference type="GeneID" id="97611050"/>
<gene>
    <name evidence="2" type="ORF">DLD82_07545</name>
</gene>
<keyword evidence="1" id="KW-0472">Membrane</keyword>
<dbReference type="Proteomes" id="UP000245934">
    <property type="component" value="Unassembled WGS sequence"/>
</dbReference>
<keyword evidence="1" id="KW-1133">Transmembrane helix</keyword>